<keyword evidence="6" id="KW-0238">DNA-binding</keyword>
<keyword evidence="14" id="KW-1185">Reference proteome</keyword>
<evidence type="ECO:0000256" key="10">
    <source>
        <dbReference type="SAM" id="MobiDB-lite"/>
    </source>
</evidence>
<proteinExistence type="predicted"/>
<dbReference type="GO" id="GO:0005730">
    <property type="term" value="C:nucleolus"/>
    <property type="evidence" value="ECO:0007669"/>
    <property type="project" value="UniProtKB-SubCell"/>
</dbReference>
<dbReference type="SMART" id="SM00717">
    <property type="entry name" value="SANT"/>
    <property type="match status" value="1"/>
</dbReference>
<dbReference type="AlphaFoldDB" id="A0AAW1HBS4"/>
<dbReference type="FunFam" id="1.10.10.60:FF:000168">
    <property type="entry name" value="Telomere repeat-binding factor 1"/>
    <property type="match status" value="1"/>
</dbReference>
<evidence type="ECO:0000313" key="13">
    <source>
        <dbReference type="EMBL" id="KAK9673488.1"/>
    </source>
</evidence>
<evidence type="ECO:0000256" key="3">
    <source>
        <dbReference type="ARBA" id="ARBA00022454"/>
    </source>
</evidence>
<dbReference type="InterPro" id="IPR009057">
    <property type="entry name" value="Homeodomain-like_sf"/>
</dbReference>
<comment type="subcellular location">
    <subcellularLocation>
        <location evidence="1">Chromosome</location>
    </subcellularLocation>
    <subcellularLocation>
        <location evidence="2">Nucleus</location>
        <location evidence="2">Nucleolus</location>
    </subcellularLocation>
</comment>
<evidence type="ECO:0000256" key="8">
    <source>
        <dbReference type="ARBA" id="ARBA00023242"/>
    </source>
</evidence>
<dbReference type="GO" id="GO:0003690">
    <property type="term" value="F:double-stranded DNA binding"/>
    <property type="evidence" value="ECO:0007669"/>
    <property type="project" value="UniProtKB-ARBA"/>
</dbReference>
<evidence type="ECO:0000256" key="7">
    <source>
        <dbReference type="ARBA" id="ARBA00023163"/>
    </source>
</evidence>
<comment type="caution">
    <text evidence="13">The sequence shown here is derived from an EMBL/GenBank/DDBJ whole genome shotgun (WGS) entry which is preliminary data.</text>
</comment>
<reference evidence="13" key="1">
    <citation type="submission" date="2024-03" db="EMBL/GenBank/DDBJ databases">
        <title>WGS assembly of Saponaria officinalis var. Norfolk2.</title>
        <authorList>
            <person name="Jenkins J."/>
            <person name="Shu S."/>
            <person name="Grimwood J."/>
            <person name="Barry K."/>
            <person name="Goodstein D."/>
            <person name="Schmutz J."/>
            <person name="Leebens-Mack J."/>
            <person name="Osbourn A."/>
        </authorList>
    </citation>
    <scope>NUCLEOTIDE SEQUENCE [LARGE SCALE GENOMIC DNA]</scope>
    <source>
        <strain evidence="13">JIC</strain>
    </source>
</reference>
<evidence type="ECO:0000256" key="5">
    <source>
        <dbReference type="ARBA" id="ARBA00023054"/>
    </source>
</evidence>
<dbReference type="PANTHER" id="PTHR46993:SF6">
    <property type="entry name" value="MYB TRANSCRIPTION FACTOR"/>
    <property type="match status" value="1"/>
</dbReference>
<dbReference type="GO" id="GO:0005694">
    <property type="term" value="C:chromosome"/>
    <property type="evidence" value="ECO:0007669"/>
    <property type="project" value="UniProtKB-SubCell"/>
</dbReference>
<evidence type="ECO:0000259" key="11">
    <source>
        <dbReference type="PROSITE" id="PS50090"/>
    </source>
</evidence>
<evidence type="ECO:0000256" key="4">
    <source>
        <dbReference type="ARBA" id="ARBA00023015"/>
    </source>
</evidence>
<keyword evidence="5" id="KW-0175">Coiled coil</keyword>
<sequence>MNETIVKWVIEFLLRQQIDDKVINALISSLPRINDDYRLKKTMLLRRIEIETSSGCISENILELIEIIEALDHEKCKNASNLMKDAYCLVAVDCTVRFLVENVEENAKYLEMVDNVWRNRVCKSDGLVSESSKRWFLDIEAAVENSDAYEKIWMRNTRNEALKAVKQYLKEEWECLGPSFLELVAAKSRNEMNELCSGSDGGAGVVCSGNPCRELVVVEGTEDMASIRQKHIAVKGRSHRDAKFLDADEDATKKAGNVATEMVKPKYATPKVGRLKKKTRSNTGELASQVDSLSGDVQTTQMSSFTGLNNGVVEADKMGLKILESRNVARVQRALRNRAKELHAAVSDPLPEALQTAQTLVSLIANLETETQNQTISDFTTIPEADRLQKARKIENPSSGSPSRPRLLSPKALKSCSPLQIPEYRNLQRRRERKRWAPSEEDTLREGVEKYGRGSWKAILTDAKFGEVFQGRTEIDLKDKWRNMTRNSS</sequence>
<dbReference type="GO" id="GO:0043565">
    <property type="term" value="F:sequence-specific DNA binding"/>
    <property type="evidence" value="ECO:0007669"/>
    <property type="project" value="UniProtKB-ARBA"/>
</dbReference>
<organism evidence="13 14">
    <name type="scientific">Saponaria officinalis</name>
    <name type="common">Common soapwort</name>
    <name type="synonym">Lychnis saponaria</name>
    <dbReference type="NCBI Taxonomy" id="3572"/>
    <lineage>
        <taxon>Eukaryota</taxon>
        <taxon>Viridiplantae</taxon>
        <taxon>Streptophyta</taxon>
        <taxon>Embryophyta</taxon>
        <taxon>Tracheophyta</taxon>
        <taxon>Spermatophyta</taxon>
        <taxon>Magnoliopsida</taxon>
        <taxon>eudicotyledons</taxon>
        <taxon>Gunneridae</taxon>
        <taxon>Pentapetalae</taxon>
        <taxon>Caryophyllales</taxon>
        <taxon>Caryophyllaceae</taxon>
        <taxon>Caryophylleae</taxon>
        <taxon>Saponaria</taxon>
    </lineage>
</organism>
<gene>
    <name evidence="13" type="ORF">RND81_12G170600</name>
</gene>
<dbReference type="PROSITE" id="PS50090">
    <property type="entry name" value="MYB_LIKE"/>
    <property type="match status" value="1"/>
</dbReference>
<keyword evidence="3" id="KW-0158">Chromosome</keyword>
<dbReference type="Proteomes" id="UP001443914">
    <property type="component" value="Unassembled WGS sequence"/>
</dbReference>
<dbReference type="Pfam" id="PF00249">
    <property type="entry name" value="Myb_DNA-binding"/>
    <property type="match status" value="1"/>
</dbReference>
<dbReference type="InterPro" id="IPR001005">
    <property type="entry name" value="SANT/Myb"/>
</dbReference>
<dbReference type="SUPFAM" id="SSF46689">
    <property type="entry name" value="Homeodomain-like"/>
    <property type="match status" value="1"/>
</dbReference>
<keyword evidence="7" id="KW-0804">Transcription</keyword>
<dbReference type="CDD" id="cd11660">
    <property type="entry name" value="SANT_TRF"/>
    <property type="match status" value="1"/>
</dbReference>
<feature type="domain" description="HTH myb-type" evidence="12">
    <location>
        <begin position="433"/>
        <end position="489"/>
    </location>
</feature>
<evidence type="ECO:0000256" key="6">
    <source>
        <dbReference type="ARBA" id="ARBA00023125"/>
    </source>
</evidence>
<feature type="domain" description="Myb-like" evidence="11">
    <location>
        <begin position="428"/>
        <end position="485"/>
    </location>
</feature>
<evidence type="ECO:0000256" key="9">
    <source>
        <dbReference type="ARBA" id="ARBA00032813"/>
    </source>
</evidence>
<dbReference type="Gene3D" id="1.10.10.60">
    <property type="entry name" value="Homeodomain-like"/>
    <property type="match status" value="1"/>
</dbReference>
<evidence type="ECO:0000259" key="12">
    <source>
        <dbReference type="PROSITE" id="PS51294"/>
    </source>
</evidence>
<dbReference type="PROSITE" id="PS51294">
    <property type="entry name" value="HTH_MYB"/>
    <property type="match status" value="1"/>
</dbReference>
<accession>A0AAW1HBS4</accession>
<evidence type="ECO:0000256" key="1">
    <source>
        <dbReference type="ARBA" id="ARBA00004286"/>
    </source>
</evidence>
<keyword evidence="8" id="KW-0539">Nucleus</keyword>
<dbReference type="PANTHER" id="PTHR46993">
    <property type="entry name" value="MYB TRANSCRIPTION FACTOR"/>
    <property type="match status" value="1"/>
</dbReference>
<dbReference type="EMBL" id="JBDFQZ010000012">
    <property type="protein sequence ID" value="KAK9673488.1"/>
    <property type="molecule type" value="Genomic_DNA"/>
</dbReference>
<name>A0AAW1HBS4_SAPOF</name>
<keyword evidence="4" id="KW-0805">Transcription regulation</keyword>
<protein>
    <recommendedName>
        <fullName evidence="9">MYB transcription factor</fullName>
    </recommendedName>
</protein>
<evidence type="ECO:0000256" key="2">
    <source>
        <dbReference type="ARBA" id="ARBA00004604"/>
    </source>
</evidence>
<feature type="region of interest" description="Disordered" evidence="10">
    <location>
        <begin position="391"/>
        <end position="412"/>
    </location>
</feature>
<evidence type="ECO:0000313" key="14">
    <source>
        <dbReference type="Proteomes" id="UP001443914"/>
    </source>
</evidence>
<feature type="compositionally biased region" description="Low complexity" evidence="10">
    <location>
        <begin position="397"/>
        <end position="410"/>
    </location>
</feature>
<dbReference type="InterPro" id="IPR017930">
    <property type="entry name" value="Myb_dom"/>
</dbReference>